<keyword evidence="4" id="KW-1185">Reference proteome</keyword>
<dbReference type="KEGG" id="egt:105959138"/>
<dbReference type="PANTHER" id="PTHR35718">
    <property type="entry name" value="EXPRESSED PROTEIN"/>
    <property type="match status" value="1"/>
</dbReference>
<evidence type="ECO:0008006" key="5">
    <source>
        <dbReference type="Google" id="ProtNLM"/>
    </source>
</evidence>
<sequence length="125" mass="12818">MASLVIFIILSTLISLSTAEDRVHGVANEGPIAISPEAYAFFHPNTLQPVANNPSLPLAAATVQSAPAHQSAAAATATGGRGIGAGGVAGISVSFLFVCLAGIGVYYVMVKRRVNMQKANPEQKV</sequence>
<reference evidence="3 4" key="1">
    <citation type="journal article" date="2013" name="Proc. Natl. Acad. Sci. U.S.A.">
        <title>Fine-scale variation in meiotic recombination in Mimulus inferred from population shotgun sequencing.</title>
        <authorList>
            <person name="Hellsten U."/>
            <person name="Wright K.M."/>
            <person name="Jenkins J."/>
            <person name="Shu S."/>
            <person name="Yuan Y."/>
            <person name="Wessler S.R."/>
            <person name="Schmutz J."/>
            <person name="Willis J.H."/>
            <person name="Rokhsar D.S."/>
        </authorList>
    </citation>
    <scope>NUCLEOTIDE SEQUENCE [LARGE SCALE GENOMIC DNA]</scope>
    <source>
        <strain evidence="4">cv. DUN x IM62</strain>
    </source>
</reference>
<organism evidence="3 4">
    <name type="scientific">Erythranthe guttata</name>
    <name type="common">Yellow monkey flower</name>
    <name type="synonym">Mimulus guttatus</name>
    <dbReference type="NCBI Taxonomy" id="4155"/>
    <lineage>
        <taxon>Eukaryota</taxon>
        <taxon>Viridiplantae</taxon>
        <taxon>Streptophyta</taxon>
        <taxon>Embryophyta</taxon>
        <taxon>Tracheophyta</taxon>
        <taxon>Spermatophyta</taxon>
        <taxon>Magnoliopsida</taxon>
        <taxon>eudicotyledons</taxon>
        <taxon>Gunneridae</taxon>
        <taxon>Pentapetalae</taxon>
        <taxon>asterids</taxon>
        <taxon>lamiids</taxon>
        <taxon>Lamiales</taxon>
        <taxon>Phrymaceae</taxon>
        <taxon>Erythranthe</taxon>
    </lineage>
</organism>
<proteinExistence type="predicted"/>
<evidence type="ECO:0000313" key="4">
    <source>
        <dbReference type="Proteomes" id="UP000030748"/>
    </source>
</evidence>
<keyword evidence="1" id="KW-0812">Transmembrane</keyword>
<dbReference type="eggNOG" id="ENOG502S1VQ">
    <property type="taxonomic scope" value="Eukaryota"/>
</dbReference>
<dbReference type="STRING" id="4155.A0A022R7H1"/>
<evidence type="ECO:0000256" key="2">
    <source>
        <dbReference type="SAM" id="SignalP"/>
    </source>
</evidence>
<accession>A0A022R7H1</accession>
<keyword evidence="1" id="KW-1133">Transmembrane helix</keyword>
<feature type="chain" id="PRO_5001507864" description="Transmembrane protein" evidence="2">
    <location>
        <begin position="20"/>
        <end position="125"/>
    </location>
</feature>
<dbReference type="AlphaFoldDB" id="A0A022R7H1"/>
<keyword evidence="2" id="KW-0732">Signal</keyword>
<dbReference type="PhylomeDB" id="A0A022R7H1"/>
<gene>
    <name evidence="3" type="ORF">MIMGU_mgv1a016347mg</name>
</gene>
<evidence type="ECO:0000256" key="1">
    <source>
        <dbReference type="SAM" id="Phobius"/>
    </source>
</evidence>
<dbReference type="Proteomes" id="UP000030748">
    <property type="component" value="Unassembled WGS sequence"/>
</dbReference>
<keyword evidence="1" id="KW-0472">Membrane</keyword>
<dbReference type="PANTHER" id="PTHR35718:SF1">
    <property type="entry name" value="EXPRESSED PROTEIN"/>
    <property type="match status" value="1"/>
</dbReference>
<feature type="signal peptide" evidence="2">
    <location>
        <begin position="1"/>
        <end position="19"/>
    </location>
</feature>
<feature type="transmembrane region" description="Helical" evidence="1">
    <location>
        <begin position="88"/>
        <end position="109"/>
    </location>
</feature>
<protein>
    <recommendedName>
        <fullName evidence="5">Transmembrane protein</fullName>
    </recommendedName>
</protein>
<dbReference type="EMBL" id="KI630592">
    <property type="protein sequence ID" value="EYU36191.1"/>
    <property type="molecule type" value="Genomic_DNA"/>
</dbReference>
<evidence type="ECO:0000313" key="3">
    <source>
        <dbReference type="EMBL" id="EYU36191.1"/>
    </source>
</evidence>
<dbReference type="OMA" id="AYESPMA"/>
<name>A0A022R7H1_ERYGU</name>
<dbReference type="OrthoDB" id="1929763at2759"/>